<dbReference type="AlphaFoldDB" id="A0AAV7TXH9"/>
<name>A0AAV7TXH9_PLEWA</name>
<evidence type="ECO:0000313" key="1">
    <source>
        <dbReference type="EMBL" id="KAJ1180302.1"/>
    </source>
</evidence>
<accession>A0AAV7TXH9</accession>
<proteinExistence type="predicted"/>
<comment type="caution">
    <text evidence="1">The sequence shown here is derived from an EMBL/GenBank/DDBJ whole genome shotgun (WGS) entry which is preliminary data.</text>
</comment>
<sequence>MCREAPASLPGTVVQPRWRIEAARTAVTTRGTQKSSGCGPRVLYQARSRSAEAGIGCMLKTGAEALIVNIREPDSERKKPGGPP</sequence>
<dbReference type="Proteomes" id="UP001066276">
    <property type="component" value="Chromosome 3_2"/>
</dbReference>
<reference evidence="1" key="1">
    <citation type="journal article" date="2022" name="bioRxiv">
        <title>Sequencing and chromosome-scale assembly of the giantPleurodeles waltlgenome.</title>
        <authorList>
            <person name="Brown T."/>
            <person name="Elewa A."/>
            <person name="Iarovenko S."/>
            <person name="Subramanian E."/>
            <person name="Araus A.J."/>
            <person name="Petzold A."/>
            <person name="Susuki M."/>
            <person name="Suzuki K.-i.T."/>
            <person name="Hayashi T."/>
            <person name="Toyoda A."/>
            <person name="Oliveira C."/>
            <person name="Osipova E."/>
            <person name="Leigh N.D."/>
            <person name="Simon A."/>
            <person name="Yun M.H."/>
        </authorList>
    </citation>
    <scope>NUCLEOTIDE SEQUENCE</scope>
    <source>
        <strain evidence="1">20211129_DDA</strain>
        <tissue evidence="1">Liver</tissue>
    </source>
</reference>
<gene>
    <name evidence="1" type="ORF">NDU88_005524</name>
</gene>
<evidence type="ECO:0000313" key="2">
    <source>
        <dbReference type="Proteomes" id="UP001066276"/>
    </source>
</evidence>
<dbReference type="EMBL" id="JANPWB010000006">
    <property type="protein sequence ID" value="KAJ1180302.1"/>
    <property type="molecule type" value="Genomic_DNA"/>
</dbReference>
<keyword evidence="2" id="KW-1185">Reference proteome</keyword>
<organism evidence="1 2">
    <name type="scientific">Pleurodeles waltl</name>
    <name type="common">Iberian ribbed newt</name>
    <dbReference type="NCBI Taxonomy" id="8319"/>
    <lineage>
        <taxon>Eukaryota</taxon>
        <taxon>Metazoa</taxon>
        <taxon>Chordata</taxon>
        <taxon>Craniata</taxon>
        <taxon>Vertebrata</taxon>
        <taxon>Euteleostomi</taxon>
        <taxon>Amphibia</taxon>
        <taxon>Batrachia</taxon>
        <taxon>Caudata</taxon>
        <taxon>Salamandroidea</taxon>
        <taxon>Salamandridae</taxon>
        <taxon>Pleurodelinae</taxon>
        <taxon>Pleurodeles</taxon>
    </lineage>
</organism>
<protein>
    <submittedName>
        <fullName evidence="1">Uncharacterized protein</fullName>
    </submittedName>
</protein>